<evidence type="ECO:0000313" key="3">
    <source>
        <dbReference type="Proteomes" id="UP001201812"/>
    </source>
</evidence>
<dbReference type="Proteomes" id="UP001201812">
    <property type="component" value="Unassembled WGS sequence"/>
</dbReference>
<proteinExistence type="predicted"/>
<protein>
    <submittedName>
        <fullName evidence="2">Uncharacterized protein</fullName>
    </submittedName>
</protein>
<feature type="region of interest" description="Disordered" evidence="1">
    <location>
        <begin position="329"/>
        <end position="389"/>
    </location>
</feature>
<organism evidence="2 3">
    <name type="scientific">Ditylenchus destructor</name>
    <dbReference type="NCBI Taxonomy" id="166010"/>
    <lineage>
        <taxon>Eukaryota</taxon>
        <taxon>Metazoa</taxon>
        <taxon>Ecdysozoa</taxon>
        <taxon>Nematoda</taxon>
        <taxon>Chromadorea</taxon>
        <taxon>Rhabditida</taxon>
        <taxon>Tylenchina</taxon>
        <taxon>Tylenchomorpha</taxon>
        <taxon>Sphaerularioidea</taxon>
        <taxon>Anguinidae</taxon>
        <taxon>Anguininae</taxon>
        <taxon>Ditylenchus</taxon>
    </lineage>
</organism>
<feature type="compositionally biased region" description="Basic and acidic residues" evidence="1">
    <location>
        <begin position="345"/>
        <end position="354"/>
    </location>
</feature>
<evidence type="ECO:0000256" key="1">
    <source>
        <dbReference type="SAM" id="MobiDB-lite"/>
    </source>
</evidence>
<keyword evidence="3" id="KW-1185">Reference proteome</keyword>
<accession>A0AAD4MHD8</accession>
<gene>
    <name evidence="2" type="ORF">DdX_19755</name>
</gene>
<sequence length="668" mass="75165">MASNTFYCAECQLDLKESSLKRHFSAIHLNYYPYHCESCKRKGQQHATATEEDMDIHNASTHSGMVSNIILSKIPSQEDALRKAIKECRRSSLPQDPVDDKNAVLQQILSGLGDRRISSIRGNTALTAMATANEPVLTQTTHKRGNCETPVSSIDHDGDILNAGHATVGTTLPWHSKSKQGSSHFESSKQPHLTMTLKTNTTERVFPYCDSMPYEVYIKRTEDDKRVEASRLITQMVSDSTRNSGENVPVIKIEPVEQNSPVPEGPRPRARLVSIVTEEAHSDNTQDIVIPPVIIRNRKRTASINPYYDPAKSNQKRPTMVELKDDCSRLASSNGTTPETKRHHANDGSRETSNKSRRCKSLVSNERFARPMTSSQTSLSVSKSKKHSQEPKVENLTIFISDGTVSFRTSDGHSHNKAPLSSHFPILKKSKPADNGCKTLILFIRPWTAKQKPAKGVTSKVKTKNVFESLAHFKAFKDQLHSIAFLWANSKVEATFSRYPDHKKAVSLSVFCDSLFNKQQSILVCKELDITLNENWPLSIVTNVADRIRKGTLNLRVMTLTNGSLHKELLDELYSTHQMKLPEEVKIILEIHHEATSDEFVRKLKERCRRSTGRYFKFELRSDHINVFSISPMQCSLKAKRLDTGRLSIKQRPNSPPHASSASSTRFL</sequence>
<feature type="compositionally biased region" description="Low complexity" evidence="1">
    <location>
        <begin position="657"/>
        <end position="668"/>
    </location>
</feature>
<dbReference type="AlphaFoldDB" id="A0AAD4MHD8"/>
<reference evidence="2" key="1">
    <citation type="submission" date="2022-01" db="EMBL/GenBank/DDBJ databases">
        <title>Genome Sequence Resource for Two Populations of Ditylenchus destructor, the Migratory Endoparasitic Phytonematode.</title>
        <authorList>
            <person name="Zhang H."/>
            <person name="Lin R."/>
            <person name="Xie B."/>
        </authorList>
    </citation>
    <scope>NUCLEOTIDE SEQUENCE</scope>
    <source>
        <strain evidence="2">BazhouSP</strain>
    </source>
</reference>
<feature type="region of interest" description="Disordered" evidence="1">
    <location>
        <begin position="648"/>
        <end position="668"/>
    </location>
</feature>
<dbReference type="EMBL" id="JAKKPZ010000439">
    <property type="protein sequence ID" value="KAI1695119.1"/>
    <property type="molecule type" value="Genomic_DNA"/>
</dbReference>
<comment type="caution">
    <text evidence="2">The sequence shown here is derived from an EMBL/GenBank/DDBJ whole genome shotgun (WGS) entry which is preliminary data.</text>
</comment>
<name>A0AAD4MHD8_9BILA</name>
<evidence type="ECO:0000313" key="2">
    <source>
        <dbReference type="EMBL" id="KAI1695119.1"/>
    </source>
</evidence>